<organism evidence="1 2">
    <name type="scientific">Lacisediminihabitans profunda</name>
    <dbReference type="NCBI Taxonomy" id="2594790"/>
    <lineage>
        <taxon>Bacteria</taxon>
        <taxon>Bacillati</taxon>
        <taxon>Actinomycetota</taxon>
        <taxon>Actinomycetes</taxon>
        <taxon>Micrococcales</taxon>
        <taxon>Microbacteriaceae</taxon>
        <taxon>Lacisediminihabitans</taxon>
    </lineage>
</organism>
<dbReference type="EMBL" id="VRMG01000011">
    <property type="protein sequence ID" value="TXN28762.1"/>
    <property type="molecule type" value="Genomic_DNA"/>
</dbReference>
<gene>
    <name evidence="1" type="ORF">FVP33_16340</name>
</gene>
<dbReference type="Proteomes" id="UP000321379">
    <property type="component" value="Unassembled WGS sequence"/>
</dbReference>
<sequence>MPSIEKIENKARRSPGSLSFNDACALAEYYFGPPRKGSGSHVAIFKMGWQGDPRVNLQKGDGGKAKRYQVEQLLTAIDRKKGEAK</sequence>
<proteinExistence type="predicted"/>
<comment type="caution">
    <text evidence="1">The sequence shown here is derived from an EMBL/GenBank/DDBJ whole genome shotgun (WGS) entry which is preliminary data.</text>
</comment>
<accession>A0A5C8UK90</accession>
<protein>
    <submittedName>
        <fullName evidence="1">Toxin HicA</fullName>
    </submittedName>
</protein>
<name>A0A5C8UK90_9MICO</name>
<keyword evidence="2" id="KW-1185">Reference proteome</keyword>
<evidence type="ECO:0000313" key="2">
    <source>
        <dbReference type="Proteomes" id="UP000321379"/>
    </source>
</evidence>
<reference evidence="1 2" key="1">
    <citation type="submission" date="2019-08" db="EMBL/GenBank/DDBJ databases">
        <title>Bacterial whole genome sequence for Glaciihabitans sp. CHu50b-6-2.</title>
        <authorList>
            <person name="Jin L."/>
        </authorList>
    </citation>
    <scope>NUCLEOTIDE SEQUENCE [LARGE SCALE GENOMIC DNA]</scope>
    <source>
        <strain evidence="1 2">CHu50b-6-2</strain>
    </source>
</reference>
<evidence type="ECO:0000313" key="1">
    <source>
        <dbReference type="EMBL" id="TXN28762.1"/>
    </source>
</evidence>
<dbReference type="RefSeq" id="WP_147784759.1">
    <property type="nucleotide sequence ID" value="NZ_VRMG01000011.1"/>
</dbReference>
<dbReference type="AlphaFoldDB" id="A0A5C8UK90"/>